<proteinExistence type="predicted"/>
<dbReference type="Proteomes" id="UP000230033">
    <property type="component" value="Unassembled WGS sequence"/>
</dbReference>
<gene>
    <name evidence="1" type="ORF">COT65_01550</name>
</gene>
<organism evidence="1 2">
    <name type="scientific">Candidatus Shapirobacteria bacterium CG09_land_8_20_14_0_10_47_13</name>
    <dbReference type="NCBI Taxonomy" id="1974481"/>
    <lineage>
        <taxon>Bacteria</taxon>
        <taxon>Candidatus Shapironibacteriota</taxon>
    </lineage>
</organism>
<evidence type="ECO:0000313" key="2">
    <source>
        <dbReference type="Proteomes" id="UP000230033"/>
    </source>
</evidence>
<accession>A0A2H0WMM5</accession>
<comment type="caution">
    <text evidence="1">The sequence shown here is derived from an EMBL/GenBank/DDBJ whole genome shotgun (WGS) entry which is preliminary data.</text>
</comment>
<reference evidence="2" key="1">
    <citation type="submission" date="2017-09" db="EMBL/GenBank/DDBJ databases">
        <title>Depth-based differentiation of microbial function through sediment-hosted aquifers and enrichment of novel symbionts in the deep terrestrial subsurface.</title>
        <authorList>
            <person name="Probst A.J."/>
            <person name="Ladd B."/>
            <person name="Jarett J.K."/>
            <person name="Geller-Mcgrath D.E."/>
            <person name="Sieber C.M.K."/>
            <person name="Emerson J.B."/>
            <person name="Anantharaman K."/>
            <person name="Thomas B.C."/>
            <person name="Malmstrom R."/>
            <person name="Stieglmeier M."/>
            <person name="Klingl A."/>
            <person name="Woyke T."/>
            <person name="Ryan C.M."/>
            <person name="Banfield J.F."/>
        </authorList>
    </citation>
    <scope>NUCLEOTIDE SEQUENCE [LARGE SCALE GENOMIC DNA]</scope>
</reference>
<dbReference type="AlphaFoldDB" id="A0A2H0WMM5"/>
<sequence length="69" mass="8048">MDSSSIEFHSPLYLSQTYRSFFAAIDAAIEELNFNPIIADYFKRRTPRAYDFAYFTAEDEAQLNRNIAL</sequence>
<protein>
    <submittedName>
        <fullName evidence="1">Uncharacterized protein</fullName>
    </submittedName>
</protein>
<evidence type="ECO:0000313" key="1">
    <source>
        <dbReference type="EMBL" id="PIS13907.1"/>
    </source>
</evidence>
<dbReference type="EMBL" id="PEZJ01000020">
    <property type="protein sequence ID" value="PIS13907.1"/>
    <property type="molecule type" value="Genomic_DNA"/>
</dbReference>
<name>A0A2H0WMM5_9BACT</name>